<keyword evidence="2" id="KW-1185">Reference proteome</keyword>
<evidence type="ECO:0000313" key="1">
    <source>
        <dbReference type="EMBL" id="CAI5771509.1"/>
    </source>
</evidence>
<organism evidence="1 2">
    <name type="scientific">Podarcis lilfordi</name>
    <name type="common">Lilford's wall lizard</name>
    <dbReference type="NCBI Taxonomy" id="74358"/>
    <lineage>
        <taxon>Eukaryota</taxon>
        <taxon>Metazoa</taxon>
        <taxon>Chordata</taxon>
        <taxon>Craniata</taxon>
        <taxon>Vertebrata</taxon>
        <taxon>Euteleostomi</taxon>
        <taxon>Lepidosauria</taxon>
        <taxon>Squamata</taxon>
        <taxon>Bifurcata</taxon>
        <taxon>Unidentata</taxon>
        <taxon>Episquamata</taxon>
        <taxon>Laterata</taxon>
        <taxon>Lacertibaenia</taxon>
        <taxon>Lacertidae</taxon>
        <taxon>Podarcis</taxon>
    </lineage>
</organism>
<proteinExistence type="predicted"/>
<dbReference type="EMBL" id="OX395128">
    <property type="protein sequence ID" value="CAI5771509.1"/>
    <property type="molecule type" value="Genomic_DNA"/>
</dbReference>
<accession>A0AA35K687</accession>
<dbReference type="Proteomes" id="UP001178461">
    <property type="component" value="Chromosome 3"/>
</dbReference>
<gene>
    <name evidence="1" type="ORF">PODLI_1B001413</name>
</gene>
<evidence type="ECO:0000313" key="2">
    <source>
        <dbReference type="Proteomes" id="UP001178461"/>
    </source>
</evidence>
<protein>
    <submittedName>
        <fullName evidence="1">Uncharacterized protein</fullName>
    </submittedName>
</protein>
<sequence length="100" mass="11542">MGRPCWITHGHTQEYNQALSDRNPRTRIQPVIKVQKGKWRPEVGAVNRGQTRESRRASAHNRRRFQAMLPAAQMLRLPILHYYPVNLFCLIALQPNGQSG</sequence>
<dbReference type="AlphaFoldDB" id="A0AA35K687"/>
<name>A0AA35K687_9SAUR</name>
<reference evidence="1" key="1">
    <citation type="submission" date="2022-12" db="EMBL/GenBank/DDBJ databases">
        <authorList>
            <person name="Alioto T."/>
            <person name="Alioto T."/>
            <person name="Gomez Garrido J."/>
        </authorList>
    </citation>
    <scope>NUCLEOTIDE SEQUENCE</scope>
</reference>